<dbReference type="EMBL" id="JAPUBN010000017">
    <property type="protein sequence ID" value="MCZ2722239.1"/>
    <property type="molecule type" value="Genomic_DNA"/>
</dbReference>
<proteinExistence type="predicted"/>
<protein>
    <submittedName>
        <fullName evidence="2">Uncharacterized protein</fullName>
    </submittedName>
</protein>
<keyword evidence="1" id="KW-0472">Membrane</keyword>
<comment type="caution">
    <text evidence="2">The sequence shown here is derived from an EMBL/GenBank/DDBJ whole genome shotgun (WGS) entry which is preliminary data.</text>
</comment>
<reference evidence="2" key="1">
    <citation type="submission" date="2022-12" db="EMBL/GenBank/DDBJ databases">
        <title>Marinomonas 15G1-11 sp. nov, isolated from marine algae.</title>
        <authorList>
            <person name="Butt M."/>
            <person name="Choi D.G."/>
            <person name="Kim J.M."/>
            <person name="Lee J.K."/>
            <person name="Baek J.H."/>
            <person name="Jeon C.O."/>
        </authorList>
    </citation>
    <scope>NUCLEOTIDE SEQUENCE</scope>
    <source>
        <strain evidence="2">15G1-11</strain>
    </source>
</reference>
<keyword evidence="1" id="KW-1133">Transmembrane helix</keyword>
<gene>
    <name evidence="2" type="ORF">O1D97_11465</name>
</gene>
<name>A0ABT4JV69_9GAMM</name>
<dbReference type="RefSeq" id="WP_269125715.1">
    <property type="nucleotide sequence ID" value="NZ_JAPUBN010000017.1"/>
</dbReference>
<evidence type="ECO:0000313" key="2">
    <source>
        <dbReference type="EMBL" id="MCZ2722239.1"/>
    </source>
</evidence>
<sequence length="98" mass="10913">MHLSFLIPYAIPVALAVSSLSLYAECRDLDSIKSSNEKALKLLPGEVFLPGRVLKKHHPSEIKEVASYIKSGDLYYTVFSHINAECKATLIKRTNGKH</sequence>
<keyword evidence="1" id="KW-0812">Transmembrane</keyword>
<accession>A0ABT4JV69</accession>
<dbReference type="Proteomes" id="UP001149719">
    <property type="component" value="Unassembled WGS sequence"/>
</dbReference>
<feature type="transmembrane region" description="Helical" evidence="1">
    <location>
        <begin position="6"/>
        <end position="24"/>
    </location>
</feature>
<evidence type="ECO:0000313" key="3">
    <source>
        <dbReference type="Proteomes" id="UP001149719"/>
    </source>
</evidence>
<evidence type="ECO:0000256" key="1">
    <source>
        <dbReference type="SAM" id="Phobius"/>
    </source>
</evidence>
<organism evidence="2 3">
    <name type="scientific">Marinomonas phaeophyticola</name>
    <dbReference type="NCBI Taxonomy" id="3004091"/>
    <lineage>
        <taxon>Bacteria</taxon>
        <taxon>Pseudomonadati</taxon>
        <taxon>Pseudomonadota</taxon>
        <taxon>Gammaproteobacteria</taxon>
        <taxon>Oceanospirillales</taxon>
        <taxon>Oceanospirillaceae</taxon>
        <taxon>Marinomonas</taxon>
    </lineage>
</organism>
<keyword evidence="3" id="KW-1185">Reference proteome</keyword>